<name>A0A9P0CNU3_9CUCU</name>
<gene>
    <name evidence="6" type="ORF">PSYICH_LOCUS5971</name>
</gene>
<feature type="transmembrane region" description="Helical" evidence="5">
    <location>
        <begin position="226"/>
        <end position="247"/>
    </location>
</feature>
<keyword evidence="4 5" id="KW-0472">Membrane</keyword>
<feature type="transmembrane region" description="Helical" evidence="5">
    <location>
        <begin position="282"/>
        <end position="304"/>
    </location>
</feature>
<feature type="transmembrane region" description="Helical" evidence="5">
    <location>
        <begin position="191"/>
        <end position="214"/>
    </location>
</feature>
<reference evidence="6" key="1">
    <citation type="submission" date="2022-01" db="EMBL/GenBank/DDBJ databases">
        <authorList>
            <person name="King R."/>
        </authorList>
    </citation>
    <scope>NUCLEOTIDE SEQUENCE</scope>
</reference>
<dbReference type="PANTHER" id="PTHR23291">
    <property type="entry name" value="BAX INHIBITOR-RELATED"/>
    <property type="match status" value="1"/>
</dbReference>
<sequence length="373" mass="42712">MSSKEDNIEAKQLSEEICISKKELEEQVKEIMMEMLSNLLENYSNYNFTEKSTLEIPGNSKRDSIENVNKQVVPLDTATYSTLQLVKRSNMSRPKIIFSKDTKDTPSVHDAEALATPQRKILVYPIRSAMRTPSRHYIIHAYDESRGHMLGDPILRKDFTSKIMFYVTVQLVITFALIFSCIYIKSVMEFIIQKLLLVFCVIAVQLVSFIIILCTDSARKAAPYNYILLTIFTLCSSYVCGYITLKYSIATDMLISTGITVAVLITVCLISWINLFDFTTWYYAIDILLLSTLIFYLISSVFYWVTGSLILQYIFFCLFFVVMIISLLHQMELILGKRKHAMDIEESLLAGVIVYVETLVIYCTLLLIIEGPT</sequence>
<keyword evidence="3 5" id="KW-1133">Transmembrane helix</keyword>
<evidence type="ECO:0000256" key="4">
    <source>
        <dbReference type="ARBA" id="ARBA00023136"/>
    </source>
</evidence>
<evidence type="ECO:0000256" key="2">
    <source>
        <dbReference type="ARBA" id="ARBA00022692"/>
    </source>
</evidence>
<comment type="subcellular location">
    <subcellularLocation>
        <location evidence="1">Membrane</location>
        <topology evidence="1">Multi-pass membrane protein</topology>
    </subcellularLocation>
</comment>
<dbReference type="AlphaFoldDB" id="A0A9P0CNU3"/>
<dbReference type="PANTHER" id="PTHR23291:SF47">
    <property type="entry name" value="TRANSMEMBRANE BAX INHIBITOR MOTIF CONTAINING 7"/>
    <property type="match status" value="1"/>
</dbReference>
<evidence type="ECO:0000313" key="6">
    <source>
        <dbReference type="EMBL" id="CAH1105106.1"/>
    </source>
</evidence>
<dbReference type="OrthoDB" id="6780045at2759"/>
<evidence type="ECO:0000256" key="3">
    <source>
        <dbReference type="ARBA" id="ARBA00022989"/>
    </source>
</evidence>
<dbReference type="EMBL" id="OV651830">
    <property type="protein sequence ID" value="CAH1105106.1"/>
    <property type="molecule type" value="Genomic_DNA"/>
</dbReference>
<organism evidence="6 7">
    <name type="scientific">Psylliodes chrysocephalus</name>
    <dbReference type="NCBI Taxonomy" id="3402493"/>
    <lineage>
        <taxon>Eukaryota</taxon>
        <taxon>Metazoa</taxon>
        <taxon>Ecdysozoa</taxon>
        <taxon>Arthropoda</taxon>
        <taxon>Hexapoda</taxon>
        <taxon>Insecta</taxon>
        <taxon>Pterygota</taxon>
        <taxon>Neoptera</taxon>
        <taxon>Endopterygota</taxon>
        <taxon>Coleoptera</taxon>
        <taxon>Polyphaga</taxon>
        <taxon>Cucujiformia</taxon>
        <taxon>Chrysomeloidea</taxon>
        <taxon>Chrysomelidae</taxon>
        <taxon>Galerucinae</taxon>
        <taxon>Alticini</taxon>
        <taxon>Psylliodes</taxon>
    </lineage>
</organism>
<feature type="transmembrane region" description="Helical" evidence="5">
    <location>
        <begin position="163"/>
        <end position="185"/>
    </location>
</feature>
<accession>A0A9P0CNU3</accession>
<feature type="transmembrane region" description="Helical" evidence="5">
    <location>
        <begin position="253"/>
        <end position="275"/>
    </location>
</feature>
<keyword evidence="2 5" id="KW-0812">Transmembrane</keyword>
<evidence type="ECO:0000313" key="7">
    <source>
        <dbReference type="Proteomes" id="UP001153636"/>
    </source>
</evidence>
<feature type="transmembrane region" description="Helical" evidence="5">
    <location>
        <begin position="310"/>
        <end position="328"/>
    </location>
</feature>
<proteinExistence type="predicted"/>
<evidence type="ECO:0000256" key="5">
    <source>
        <dbReference type="SAM" id="Phobius"/>
    </source>
</evidence>
<dbReference type="InterPro" id="IPR006214">
    <property type="entry name" value="Bax_inhibitor_1-related"/>
</dbReference>
<dbReference type="Proteomes" id="UP001153636">
    <property type="component" value="Chromosome 18"/>
</dbReference>
<dbReference type="GO" id="GO:0016020">
    <property type="term" value="C:membrane"/>
    <property type="evidence" value="ECO:0007669"/>
    <property type="project" value="UniProtKB-SubCell"/>
</dbReference>
<keyword evidence="7" id="KW-1185">Reference proteome</keyword>
<feature type="transmembrane region" description="Helical" evidence="5">
    <location>
        <begin position="348"/>
        <end position="369"/>
    </location>
</feature>
<protein>
    <submittedName>
        <fullName evidence="6">Uncharacterized protein</fullName>
    </submittedName>
</protein>
<evidence type="ECO:0000256" key="1">
    <source>
        <dbReference type="ARBA" id="ARBA00004141"/>
    </source>
</evidence>